<dbReference type="RefSeq" id="WP_015748845.1">
    <property type="nucleotide sequence ID" value="NC_013235.1"/>
</dbReference>
<sequence>MAVRRSTDPTFDADVDAVLAGSRTLVGVAARSLADLEDVVSVTQLRALMILATRGPMHLTALAEDMGVHPSNATRACDRLVASGLLDRRDNPDDRRHLLLDLTPEGRELIDRIIGRRRAAIEQILLRMPTTHRRALGRALAHFAAAGGEPSPSELWALGWTS</sequence>
<dbReference type="GO" id="GO:0003677">
    <property type="term" value="F:DNA binding"/>
    <property type="evidence" value="ECO:0007669"/>
    <property type="project" value="UniProtKB-KW"/>
</dbReference>
<dbReference type="InterPro" id="IPR036388">
    <property type="entry name" value="WH-like_DNA-bd_sf"/>
</dbReference>
<evidence type="ECO:0000313" key="5">
    <source>
        <dbReference type="EMBL" id="ACV80005.1"/>
    </source>
</evidence>
<reference evidence="6" key="1">
    <citation type="submission" date="2009-09" db="EMBL/GenBank/DDBJ databases">
        <title>The complete genome of Nakamurella multipartita DSM 44233.</title>
        <authorList>
            <consortium name="US DOE Joint Genome Institute (JGI-PGF)"/>
            <person name="Lucas S."/>
            <person name="Copeland A."/>
            <person name="Lapidus A."/>
            <person name="Glavina del Rio T."/>
            <person name="Dalin E."/>
            <person name="Tice H."/>
            <person name="Bruce D."/>
            <person name="Goodwin L."/>
            <person name="Pitluck S."/>
            <person name="Kyrpides N."/>
            <person name="Mavromatis K."/>
            <person name="Ivanova N."/>
            <person name="Ovchinnikova G."/>
            <person name="Sims D."/>
            <person name="Meincke L."/>
            <person name="Brettin T."/>
            <person name="Detter J.C."/>
            <person name="Han C."/>
            <person name="Larimer F."/>
            <person name="Land M."/>
            <person name="Hauser L."/>
            <person name="Markowitz V."/>
            <person name="Cheng J.-F."/>
            <person name="Hugenholtz P."/>
            <person name="Woyke T."/>
            <person name="Wu D."/>
            <person name="Klenk H.-P."/>
            <person name="Eisen J.A."/>
        </authorList>
    </citation>
    <scope>NUCLEOTIDE SEQUENCE [LARGE SCALE GENOMIC DNA]</scope>
    <source>
        <strain evidence="6">ATCC 700099 / DSM 44233 / CIP 104796 / JCM 9543 / NBRC 105858 / Y-104</strain>
    </source>
</reference>
<name>C8XFM8_NAKMY</name>
<keyword evidence="1" id="KW-0805">Transcription regulation</keyword>
<dbReference type="Gene3D" id="1.10.10.10">
    <property type="entry name" value="Winged helix-like DNA-binding domain superfamily/Winged helix DNA-binding domain"/>
    <property type="match status" value="1"/>
</dbReference>
<dbReference type="PANTHER" id="PTHR33164:SF94">
    <property type="entry name" value="TRANSCRIPTIONAL REGULATORY PROTEIN-RELATED"/>
    <property type="match status" value="1"/>
</dbReference>
<dbReference type="PROSITE" id="PS50995">
    <property type="entry name" value="HTH_MARR_2"/>
    <property type="match status" value="1"/>
</dbReference>
<dbReference type="PRINTS" id="PR00598">
    <property type="entry name" value="HTHMARR"/>
</dbReference>
<evidence type="ECO:0000256" key="1">
    <source>
        <dbReference type="ARBA" id="ARBA00023015"/>
    </source>
</evidence>
<keyword evidence="3" id="KW-0804">Transcription</keyword>
<evidence type="ECO:0000256" key="2">
    <source>
        <dbReference type="ARBA" id="ARBA00023125"/>
    </source>
</evidence>
<dbReference type="Pfam" id="PF01047">
    <property type="entry name" value="MarR"/>
    <property type="match status" value="1"/>
</dbReference>
<dbReference type="GO" id="GO:0003700">
    <property type="term" value="F:DNA-binding transcription factor activity"/>
    <property type="evidence" value="ECO:0007669"/>
    <property type="project" value="InterPro"/>
</dbReference>
<dbReference type="SUPFAM" id="SSF46785">
    <property type="entry name" value="Winged helix' DNA-binding domain"/>
    <property type="match status" value="1"/>
</dbReference>
<dbReference type="SMART" id="SM00347">
    <property type="entry name" value="HTH_MARR"/>
    <property type="match status" value="1"/>
</dbReference>
<gene>
    <name evidence="5" type="ordered locus">Namu_3695</name>
</gene>
<proteinExistence type="predicted"/>
<keyword evidence="2" id="KW-0238">DNA-binding</keyword>
<dbReference type="PANTHER" id="PTHR33164">
    <property type="entry name" value="TRANSCRIPTIONAL REGULATOR, MARR FAMILY"/>
    <property type="match status" value="1"/>
</dbReference>
<evidence type="ECO:0000259" key="4">
    <source>
        <dbReference type="PROSITE" id="PS50995"/>
    </source>
</evidence>
<dbReference type="GO" id="GO:0006950">
    <property type="term" value="P:response to stress"/>
    <property type="evidence" value="ECO:0007669"/>
    <property type="project" value="TreeGrafter"/>
</dbReference>
<dbReference type="OrthoDB" id="3573114at2"/>
<protein>
    <submittedName>
        <fullName evidence="5">Transcriptional regulator, MarR family</fullName>
    </submittedName>
</protein>
<dbReference type="InterPro" id="IPR036390">
    <property type="entry name" value="WH_DNA-bd_sf"/>
</dbReference>
<accession>C8XFM8</accession>
<dbReference type="eggNOG" id="COG1846">
    <property type="taxonomic scope" value="Bacteria"/>
</dbReference>
<dbReference type="KEGG" id="nml:Namu_3695"/>
<dbReference type="InterPro" id="IPR039422">
    <property type="entry name" value="MarR/SlyA-like"/>
</dbReference>
<feature type="domain" description="HTH marR-type" evidence="4">
    <location>
        <begin position="1"/>
        <end position="145"/>
    </location>
</feature>
<dbReference type="EMBL" id="CP001737">
    <property type="protein sequence ID" value="ACV80005.1"/>
    <property type="molecule type" value="Genomic_DNA"/>
</dbReference>
<dbReference type="HOGENOM" id="CLU_083287_22_1_11"/>
<dbReference type="AlphaFoldDB" id="C8XFM8"/>
<dbReference type="FunCoup" id="C8XFM8">
    <property type="interactions" value="1"/>
</dbReference>
<dbReference type="InterPro" id="IPR023187">
    <property type="entry name" value="Tscrpt_reg_MarR-type_CS"/>
</dbReference>
<dbReference type="InterPro" id="IPR000835">
    <property type="entry name" value="HTH_MarR-typ"/>
</dbReference>
<evidence type="ECO:0000313" key="6">
    <source>
        <dbReference type="Proteomes" id="UP000002218"/>
    </source>
</evidence>
<evidence type="ECO:0000256" key="3">
    <source>
        <dbReference type="ARBA" id="ARBA00023163"/>
    </source>
</evidence>
<organism evidence="5 6">
    <name type="scientific">Nakamurella multipartita (strain ATCC 700099 / DSM 44233 / CIP 104796 / JCM 9543 / NBRC 105858 / Y-104)</name>
    <name type="common">Microsphaera multipartita</name>
    <dbReference type="NCBI Taxonomy" id="479431"/>
    <lineage>
        <taxon>Bacteria</taxon>
        <taxon>Bacillati</taxon>
        <taxon>Actinomycetota</taxon>
        <taxon>Actinomycetes</taxon>
        <taxon>Nakamurellales</taxon>
        <taxon>Nakamurellaceae</taxon>
        <taxon>Nakamurella</taxon>
    </lineage>
</organism>
<dbReference type="PROSITE" id="PS01117">
    <property type="entry name" value="HTH_MARR_1"/>
    <property type="match status" value="1"/>
</dbReference>
<dbReference type="InParanoid" id="C8XFM8"/>
<dbReference type="Proteomes" id="UP000002218">
    <property type="component" value="Chromosome"/>
</dbReference>
<keyword evidence="6" id="KW-1185">Reference proteome</keyword>
<reference evidence="5 6" key="2">
    <citation type="journal article" date="2010" name="Stand. Genomic Sci.">
        <title>Complete genome sequence of Nakamurella multipartita type strain (Y-104).</title>
        <authorList>
            <person name="Tice H."/>
            <person name="Mayilraj S."/>
            <person name="Sims D."/>
            <person name="Lapidus A."/>
            <person name="Nolan M."/>
            <person name="Lucas S."/>
            <person name="Glavina Del Rio T."/>
            <person name="Copeland A."/>
            <person name="Cheng J.F."/>
            <person name="Meincke L."/>
            <person name="Bruce D."/>
            <person name="Goodwin L."/>
            <person name="Pitluck S."/>
            <person name="Ivanova N."/>
            <person name="Mavromatis K."/>
            <person name="Ovchinnikova G."/>
            <person name="Pati A."/>
            <person name="Chen A."/>
            <person name="Palaniappan K."/>
            <person name="Land M."/>
            <person name="Hauser L."/>
            <person name="Chang Y.J."/>
            <person name="Jeffries C.D."/>
            <person name="Detter J.C."/>
            <person name="Brettin T."/>
            <person name="Rohde M."/>
            <person name="Goker M."/>
            <person name="Bristow J."/>
            <person name="Eisen J.A."/>
            <person name="Markowitz V."/>
            <person name="Hugenholtz P."/>
            <person name="Kyrpides N.C."/>
            <person name="Klenk H.P."/>
            <person name="Chen F."/>
        </authorList>
    </citation>
    <scope>NUCLEOTIDE SEQUENCE [LARGE SCALE GENOMIC DNA]</scope>
    <source>
        <strain evidence="6">ATCC 700099 / DSM 44233 / CIP 104796 / JCM 9543 / NBRC 105858 / Y-104</strain>
    </source>
</reference>